<comment type="caution">
    <text evidence="6">The sequence shown here is derived from an EMBL/GenBank/DDBJ whole genome shotgun (WGS) entry which is preliminary data.</text>
</comment>
<dbReference type="Gene3D" id="3.90.1590.10">
    <property type="entry name" value="glutathione-dependent formaldehyde- activating enzyme (gfa)"/>
    <property type="match status" value="1"/>
</dbReference>
<dbReference type="PANTHER" id="PTHR33337:SF40">
    <property type="entry name" value="CENP-V_GFA DOMAIN-CONTAINING PROTEIN-RELATED"/>
    <property type="match status" value="1"/>
</dbReference>
<dbReference type="Proteomes" id="UP000621859">
    <property type="component" value="Unassembled WGS sequence"/>
</dbReference>
<evidence type="ECO:0000256" key="1">
    <source>
        <dbReference type="ARBA" id="ARBA00005495"/>
    </source>
</evidence>
<comment type="similarity">
    <text evidence="1">Belongs to the Gfa family.</text>
</comment>
<proteinExistence type="inferred from homology"/>
<accession>A0ABQ2PMD3</accession>
<sequence>MQLKGQCLCGLVHYEVEDAFEYAGYCHCQRCRRRTGSAFNTYAGIKLQKVQLTQGARHVRYLDESEEGYDAYCAECMSPLFSAVRAREYIHVRLGTLVDTPTQRPDHHIYVAYKAPWHEITDNLPQFAELPTHD</sequence>
<dbReference type="PROSITE" id="PS51891">
    <property type="entry name" value="CENP_V_GFA"/>
    <property type="match status" value="1"/>
</dbReference>
<evidence type="ECO:0000256" key="2">
    <source>
        <dbReference type="ARBA" id="ARBA00022723"/>
    </source>
</evidence>
<dbReference type="RefSeq" id="WP_188693887.1">
    <property type="nucleotide sequence ID" value="NZ_BMLY01000003.1"/>
</dbReference>
<organism evidence="6 7">
    <name type="scientific">Silvimonas amylolytica</name>
    <dbReference type="NCBI Taxonomy" id="449663"/>
    <lineage>
        <taxon>Bacteria</taxon>
        <taxon>Pseudomonadati</taxon>
        <taxon>Pseudomonadota</taxon>
        <taxon>Betaproteobacteria</taxon>
        <taxon>Neisseriales</taxon>
        <taxon>Chitinibacteraceae</taxon>
        <taxon>Silvimonas</taxon>
    </lineage>
</organism>
<dbReference type="EMBL" id="BMLY01000003">
    <property type="protein sequence ID" value="GGP26627.1"/>
    <property type="molecule type" value="Genomic_DNA"/>
</dbReference>
<evidence type="ECO:0000259" key="5">
    <source>
        <dbReference type="PROSITE" id="PS51891"/>
    </source>
</evidence>
<dbReference type="Pfam" id="PF04828">
    <property type="entry name" value="GFA"/>
    <property type="match status" value="1"/>
</dbReference>
<keyword evidence="3" id="KW-0862">Zinc</keyword>
<dbReference type="InterPro" id="IPR006913">
    <property type="entry name" value="CENP-V/GFA"/>
</dbReference>
<dbReference type="InterPro" id="IPR011057">
    <property type="entry name" value="Mss4-like_sf"/>
</dbReference>
<evidence type="ECO:0000256" key="3">
    <source>
        <dbReference type="ARBA" id="ARBA00022833"/>
    </source>
</evidence>
<protein>
    <submittedName>
        <fullName evidence="6">Aldehyde-activating protein</fullName>
    </submittedName>
</protein>
<name>A0ABQ2PMD3_9NEIS</name>
<evidence type="ECO:0000256" key="4">
    <source>
        <dbReference type="ARBA" id="ARBA00023239"/>
    </source>
</evidence>
<feature type="domain" description="CENP-V/GFA" evidence="5">
    <location>
        <begin position="3"/>
        <end position="118"/>
    </location>
</feature>
<evidence type="ECO:0000313" key="6">
    <source>
        <dbReference type="EMBL" id="GGP26627.1"/>
    </source>
</evidence>
<keyword evidence="2" id="KW-0479">Metal-binding</keyword>
<reference evidence="7" key="1">
    <citation type="journal article" date="2019" name="Int. J. Syst. Evol. Microbiol.">
        <title>The Global Catalogue of Microorganisms (GCM) 10K type strain sequencing project: providing services to taxonomists for standard genome sequencing and annotation.</title>
        <authorList>
            <consortium name="The Broad Institute Genomics Platform"/>
            <consortium name="The Broad Institute Genome Sequencing Center for Infectious Disease"/>
            <person name="Wu L."/>
            <person name="Ma J."/>
        </authorList>
    </citation>
    <scope>NUCLEOTIDE SEQUENCE [LARGE SCALE GENOMIC DNA]</scope>
    <source>
        <strain evidence="7">CGMCC 1.8860</strain>
    </source>
</reference>
<keyword evidence="7" id="KW-1185">Reference proteome</keyword>
<gene>
    <name evidence="6" type="ORF">GCM10010971_24460</name>
</gene>
<dbReference type="SUPFAM" id="SSF51316">
    <property type="entry name" value="Mss4-like"/>
    <property type="match status" value="1"/>
</dbReference>
<keyword evidence="4" id="KW-0456">Lyase</keyword>
<dbReference type="PANTHER" id="PTHR33337">
    <property type="entry name" value="GFA DOMAIN-CONTAINING PROTEIN"/>
    <property type="match status" value="1"/>
</dbReference>
<evidence type="ECO:0000313" key="7">
    <source>
        <dbReference type="Proteomes" id="UP000621859"/>
    </source>
</evidence>